<comment type="caution">
    <text evidence="6">The sequence shown here is derived from an EMBL/GenBank/DDBJ whole genome shotgun (WGS) entry which is preliminary data.</text>
</comment>
<dbReference type="Gene3D" id="3.40.630.10">
    <property type="entry name" value="Zn peptidases"/>
    <property type="match status" value="1"/>
</dbReference>
<feature type="domain" description="Succinylglutamate desuccinylase/Aspartoacylase catalytic" evidence="5">
    <location>
        <begin position="22"/>
        <end position="202"/>
    </location>
</feature>
<dbReference type="PANTHER" id="PTHR37326:SF2">
    <property type="entry name" value="SUCCINYLGLUTAMATE DESUCCINYLASE_ASPARTOACYLASE FAMILY PROTEIN"/>
    <property type="match status" value="1"/>
</dbReference>
<dbReference type="STRING" id="1434232.MAIT1_04128"/>
<dbReference type="GO" id="GO:0016811">
    <property type="term" value="F:hydrolase activity, acting on carbon-nitrogen (but not peptide) bonds, in linear amides"/>
    <property type="evidence" value="ECO:0007669"/>
    <property type="project" value="InterPro"/>
</dbReference>
<comment type="cofactor">
    <cofactor evidence="1">
        <name>Zn(2+)</name>
        <dbReference type="ChEBI" id="CHEBI:29105"/>
    </cofactor>
</comment>
<dbReference type="InterPro" id="IPR043795">
    <property type="entry name" value="N-alpha-Ac-DABA-like"/>
</dbReference>
<evidence type="ECO:0000259" key="5">
    <source>
        <dbReference type="Pfam" id="PF24827"/>
    </source>
</evidence>
<dbReference type="GO" id="GO:0046872">
    <property type="term" value="F:metal ion binding"/>
    <property type="evidence" value="ECO:0007669"/>
    <property type="project" value="UniProtKB-KW"/>
</dbReference>
<reference evidence="6 7" key="1">
    <citation type="journal article" date="2016" name="BMC Genomics">
        <title>Combined genomic and structural analyses of a cultured magnetotactic bacterium reveals its niche adaptation to a dynamic environment.</title>
        <authorList>
            <person name="Araujo A.C."/>
            <person name="Morillo V."/>
            <person name="Cypriano J."/>
            <person name="Teixeira L.C."/>
            <person name="Leao P."/>
            <person name="Lyra S."/>
            <person name="Almeida L.G."/>
            <person name="Bazylinski D.A."/>
            <person name="Vasconcellos A.T."/>
            <person name="Abreu F."/>
            <person name="Lins U."/>
        </authorList>
    </citation>
    <scope>NUCLEOTIDE SEQUENCE [LARGE SCALE GENOMIC DNA]</scope>
    <source>
        <strain evidence="6 7">IT-1</strain>
    </source>
</reference>
<dbReference type="SUPFAM" id="SSF53187">
    <property type="entry name" value="Zn-dependent exopeptidases"/>
    <property type="match status" value="1"/>
</dbReference>
<evidence type="ECO:0000256" key="1">
    <source>
        <dbReference type="ARBA" id="ARBA00001947"/>
    </source>
</evidence>
<protein>
    <submittedName>
        <fullName evidence="6">Putative succinylglutamate desuccinylase</fullName>
    </submittedName>
</protein>
<dbReference type="EMBL" id="LVJN01000019">
    <property type="protein sequence ID" value="OSM04259.1"/>
    <property type="molecule type" value="Genomic_DNA"/>
</dbReference>
<dbReference type="RefSeq" id="WP_198947866.1">
    <property type="nucleotide sequence ID" value="NZ_LVJN01000019.1"/>
</dbReference>
<evidence type="ECO:0000313" key="7">
    <source>
        <dbReference type="Proteomes" id="UP000194003"/>
    </source>
</evidence>
<accession>A0A1Y2K4S3</accession>
<evidence type="ECO:0000256" key="2">
    <source>
        <dbReference type="ARBA" id="ARBA00022723"/>
    </source>
</evidence>
<keyword evidence="7" id="KW-1185">Reference proteome</keyword>
<proteinExistence type="predicted"/>
<name>A0A1Y2K4S3_9PROT</name>
<dbReference type="InterPro" id="IPR053138">
    <property type="entry name" value="N-alpha-Ac-DABA_deacetylase"/>
</dbReference>
<evidence type="ECO:0000313" key="6">
    <source>
        <dbReference type="EMBL" id="OSM04259.1"/>
    </source>
</evidence>
<evidence type="ECO:0000256" key="4">
    <source>
        <dbReference type="ARBA" id="ARBA00022833"/>
    </source>
</evidence>
<keyword evidence="2" id="KW-0479">Metal-binding</keyword>
<gene>
    <name evidence="6" type="ORF">MAIT1_04128</name>
</gene>
<keyword evidence="4" id="KW-0862">Zinc</keyword>
<dbReference type="PIRSF" id="PIRSF039012">
    <property type="entry name" value="ASP"/>
    <property type="match status" value="1"/>
</dbReference>
<dbReference type="Pfam" id="PF24827">
    <property type="entry name" value="AstE_AspA_cat"/>
    <property type="match status" value="1"/>
</dbReference>
<dbReference type="AlphaFoldDB" id="A0A1Y2K4S3"/>
<evidence type="ECO:0000256" key="3">
    <source>
        <dbReference type="ARBA" id="ARBA00022801"/>
    </source>
</evidence>
<dbReference type="PANTHER" id="PTHR37326">
    <property type="entry name" value="BLL3975 PROTEIN"/>
    <property type="match status" value="1"/>
</dbReference>
<dbReference type="CDD" id="cd06251">
    <property type="entry name" value="M14_ASTE_ASPA-like"/>
    <property type="match status" value="1"/>
</dbReference>
<dbReference type="Proteomes" id="UP000194003">
    <property type="component" value="Unassembled WGS sequence"/>
</dbReference>
<dbReference type="GO" id="GO:0016788">
    <property type="term" value="F:hydrolase activity, acting on ester bonds"/>
    <property type="evidence" value="ECO:0007669"/>
    <property type="project" value="InterPro"/>
</dbReference>
<organism evidence="6 7">
    <name type="scientific">Magnetofaba australis IT-1</name>
    <dbReference type="NCBI Taxonomy" id="1434232"/>
    <lineage>
        <taxon>Bacteria</taxon>
        <taxon>Pseudomonadati</taxon>
        <taxon>Pseudomonadota</taxon>
        <taxon>Magnetococcia</taxon>
        <taxon>Magnetococcales</taxon>
        <taxon>Magnetococcaceae</taxon>
        <taxon>Magnetofaba</taxon>
    </lineage>
</organism>
<keyword evidence="3" id="KW-0378">Hydrolase</keyword>
<dbReference type="InterPro" id="IPR055438">
    <property type="entry name" value="AstE_AspA_cat"/>
</dbReference>
<sequence>MGAFSDHTRATLPVHVAHGRTPGPAMFLTAAVHGNEIIGVEVIRRVLRLKGLKRLRGTLLCVPIVNIFGFISQNRYLPDRRDLNRSFPGSPTGSLAGQMAHLLLNEVITRCDYGIDLHSAAIHRSNLPQIRMAEGDPELIELAKAFSPPLIMQAKLRKGSMREAAQEKGVKVLLYEAGEALRFDEFSVRVGLRGVLGVMRHLGMLPQQKSAPKRTPPLVSHKSIWVRAPSAGLLRAYRTRGEVIEAGQLLGIISDPLGDSEWEVISPQAGIIIGRSELPVINQGDALFHVAEIARPVAAEGAVENLESEISSDPLFDEDEIL</sequence>